<dbReference type="Gene3D" id="3.30.420.40">
    <property type="match status" value="1"/>
</dbReference>
<feature type="compositionally biased region" description="Basic residues" evidence="1">
    <location>
        <begin position="45"/>
        <end position="54"/>
    </location>
</feature>
<feature type="compositionally biased region" description="Low complexity" evidence="1">
    <location>
        <begin position="69"/>
        <end position="80"/>
    </location>
</feature>
<dbReference type="OrthoDB" id="2963168at2759"/>
<dbReference type="EMBL" id="LCWF01000111">
    <property type="protein sequence ID" value="KKY18934.1"/>
    <property type="molecule type" value="Genomic_DNA"/>
</dbReference>
<feature type="region of interest" description="Disordered" evidence="1">
    <location>
        <begin position="42"/>
        <end position="187"/>
    </location>
</feature>
<gene>
    <name evidence="2" type="ORF">UCRPC4_g04656</name>
</gene>
<dbReference type="SUPFAM" id="SSF53067">
    <property type="entry name" value="Actin-like ATPase domain"/>
    <property type="match status" value="2"/>
</dbReference>
<dbReference type="PANTHER" id="PTHR14187:SF5">
    <property type="entry name" value="HEAT SHOCK 70 KDA PROTEIN 12A"/>
    <property type="match status" value="1"/>
</dbReference>
<dbReference type="PANTHER" id="PTHR14187">
    <property type="entry name" value="ALPHA KINASE/ELONGATION FACTOR 2 KINASE"/>
    <property type="match status" value="1"/>
</dbReference>
<evidence type="ECO:0000313" key="2">
    <source>
        <dbReference type="EMBL" id="KKY18934.1"/>
    </source>
</evidence>
<dbReference type="CDD" id="cd10170">
    <property type="entry name" value="ASKHA_NBD_HSP70"/>
    <property type="match status" value="1"/>
</dbReference>
<proteinExistence type="predicted"/>
<protein>
    <submittedName>
        <fullName evidence="2">Putative hsp70-like protein</fullName>
    </submittedName>
</protein>
<name>A0A0G2E8L5_PHACM</name>
<comment type="caution">
    <text evidence="2">The sequence shown here is derived from an EMBL/GenBank/DDBJ whole genome shotgun (WGS) entry which is preliminary data.</text>
</comment>
<keyword evidence="3" id="KW-1185">Reference proteome</keyword>
<accession>A0A0G2E8L5</accession>
<reference evidence="2 3" key="1">
    <citation type="submission" date="2015-05" db="EMBL/GenBank/DDBJ databases">
        <title>Distinctive expansion of gene families associated with plant cell wall degradation and secondary metabolism in the genomes of grapevine trunk pathogens.</title>
        <authorList>
            <person name="Lawrence D.P."/>
            <person name="Travadon R."/>
            <person name="Rolshausen P.E."/>
            <person name="Baumgartner K."/>
        </authorList>
    </citation>
    <scope>NUCLEOTIDE SEQUENCE [LARGE SCALE GENOMIC DNA]</scope>
    <source>
        <strain evidence="2">UCRPC4</strain>
    </source>
</reference>
<feature type="compositionally biased region" description="Polar residues" evidence="1">
    <location>
        <begin position="165"/>
        <end position="175"/>
    </location>
</feature>
<feature type="compositionally biased region" description="Acidic residues" evidence="1">
    <location>
        <begin position="114"/>
        <end position="135"/>
    </location>
</feature>
<dbReference type="InterPro" id="IPR043129">
    <property type="entry name" value="ATPase_NBD"/>
</dbReference>
<dbReference type="Proteomes" id="UP000053317">
    <property type="component" value="Unassembled WGS sequence"/>
</dbReference>
<sequence>MFLSDRIRKFDPEVKASSKRDVITATGGRKGWTKGPAIPTLSRQQFRRQHRPAAKSKFGVPQTPFTRPVNKSTNSNVNSKSPHRLKTRPVDEVVNREIVITPQRTPAKDPEQYLGDDDRSEDENFTPTSDDEPEIPEPPRKSTLKTPAVGHGLNKASPTKRAQPVSPSSHTQAPLGTSDRRILPTEPTAYRFRDLQSSRVTVDTPDMQPRKRHVEDAEIRAEGEPQCSSEDDNIIEQADGEIGRAQLRDKKPKFETSEEETQDCPKGTEFVIAYDLGTTYSAAAHVSVKRASIDAIYANKNWPGADINGFYEKVPSRIAYRSENPGLSNEIEWGYRINSQDIVSVDWFKLNIAADGKLSELDDPLLQAGVGKYIGRLPEGKTAAQVLTDFYKVLHKHMMTILSENSNYGKPFIDASKIKYIVTVPATYDDQKKQITRRAAQAAGIGTRPQDHLEIVTEPEAAMSFAVAESVKMRTLRDIPLKSETSCICIDVGGGTIDAISYTLLRVDPLKLGEAAVGKGALRGATAIIRAFLAWMHATFGHAFHKVPEHKRNAGSDFVRSFESAMKGFDGAENLGRHFEISLPSLWKELRLQEKHHEKYDESEGKVLVSIDDMKIFFRPILETMIELVDIQHAQLVSNNSPELKTVVLCGGLANSRHIERELKEYCFTKFDNRVRVVVPQAPWSSIGDTIKPTKRISYSKNFDLYISVHGCEPAYFELRLYASTGDVVPEDIREIGVERVGEIQGVYYPKLSPPMKKNSGGTRYEERKLVVTLELGADTGVLEVGAKIGREEIGNTKLEYFSNPATTVR</sequence>
<dbReference type="AlphaFoldDB" id="A0A0G2E8L5"/>
<evidence type="ECO:0000313" key="3">
    <source>
        <dbReference type="Proteomes" id="UP000053317"/>
    </source>
</evidence>
<organism evidence="2 3">
    <name type="scientific">Phaeomoniella chlamydospora</name>
    <name type="common">Phaeoacremonium chlamydosporum</name>
    <dbReference type="NCBI Taxonomy" id="158046"/>
    <lineage>
        <taxon>Eukaryota</taxon>
        <taxon>Fungi</taxon>
        <taxon>Dikarya</taxon>
        <taxon>Ascomycota</taxon>
        <taxon>Pezizomycotina</taxon>
        <taxon>Eurotiomycetes</taxon>
        <taxon>Chaetothyriomycetidae</taxon>
        <taxon>Phaeomoniellales</taxon>
        <taxon>Phaeomoniellaceae</taxon>
        <taxon>Phaeomoniella</taxon>
    </lineage>
</organism>
<evidence type="ECO:0000256" key="1">
    <source>
        <dbReference type="SAM" id="MobiDB-lite"/>
    </source>
</evidence>
<reference evidence="2 3" key="2">
    <citation type="submission" date="2015-05" db="EMBL/GenBank/DDBJ databases">
        <authorList>
            <person name="Morales-Cruz A."/>
            <person name="Amrine K.C."/>
            <person name="Cantu D."/>
        </authorList>
    </citation>
    <scope>NUCLEOTIDE SEQUENCE [LARGE SCALE GENOMIC DNA]</scope>
    <source>
        <strain evidence="2">UCRPC4</strain>
    </source>
</reference>